<proteinExistence type="predicted"/>
<keyword evidence="3" id="KW-1185">Reference proteome</keyword>
<gene>
    <name evidence="2" type="ORF">NPIL_327461</name>
</gene>
<name>A0A8X6TNA6_NEPPI</name>
<accession>A0A8X6TNA6</accession>
<feature type="non-terminal residue" evidence="2">
    <location>
        <position position="1"/>
    </location>
</feature>
<comment type="caution">
    <text evidence="2">The sequence shown here is derived from an EMBL/GenBank/DDBJ whole genome shotgun (WGS) entry which is preliminary data.</text>
</comment>
<reference evidence="2" key="1">
    <citation type="submission" date="2020-08" db="EMBL/GenBank/DDBJ databases">
        <title>Multicomponent nature underlies the extraordinary mechanical properties of spider dragline silk.</title>
        <authorList>
            <person name="Kono N."/>
            <person name="Nakamura H."/>
            <person name="Mori M."/>
            <person name="Yoshida Y."/>
            <person name="Ohtoshi R."/>
            <person name="Malay A.D."/>
            <person name="Moran D.A.P."/>
            <person name="Tomita M."/>
            <person name="Numata K."/>
            <person name="Arakawa K."/>
        </authorList>
    </citation>
    <scope>NUCLEOTIDE SEQUENCE</scope>
</reference>
<dbReference type="Proteomes" id="UP000887013">
    <property type="component" value="Unassembled WGS sequence"/>
</dbReference>
<protein>
    <submittedName>
        <fullName evidence="2">Uncharacterized protein</fullName>
    </submittedName>
</protein>
<feature type="region of interest" description="Disordered" evidence="1">
    <location>
        <begin position="1"/>
        <end position="23"/>
    </location>
</feature>
<evidence type="ECO:0000313" key="2">
    <source>
        <dbReference type="EMBL" id="GFT29231.1"/>
    </source>
</evidence>
<dbReference type="EMBL" id="BMAW01012542">
    <property type="protein sequence ID" value="GFT29231.1"/>
    <property type="molecule type" value="Genomic_DNA"/>
</dbReference>
<organism evidence="2 3">
    <name type="scientific">Nephila pilipes</name>
    <name type="common">Giant wood spider</name>
    <name type="synonym">Nephila maculata</name>
    <dbReference type="NCBI Taxonomy" id="299642"/>
    <lineage>
        <taxon>Eukaryota</taxon>
        <taxon>Metazoa</taxon>
        <taxon>Ecdysozoa</taxon>
        <taxon>Arthropoda</taxon>
        <taxon>Chelicerata</taxon>
        <taxon>Arachnida</taxon>
        <taxon>Araneae</taxon>
        <taxon>Araneomorphae</taxon>
        <taxon>Entelegynae</taxon>
        <taxon>Araneoidea</taxon>
        <taxon>Nephilidae</taxon>
        <taxon>Nephila</taxon>
    </lineage>
</organism>
<sequence length="69" mass="7391">GFSLVSSGDRLWGSDSPVSEELSTLQEEAETIRMSAGIRSPPFTSTMSPTTTPSAGIVYFCPSRIMVAY</sequence>
<dbReference type="AlphaFoldDB" id="A0A8X6TNA6"/>
<evidence type="ECO:0000256" key="1">
    <source>
        <dbReference type="SAM" id="MobiDB-lite"/>
    </source>
</evidence>
<evidence type="ECO:0000313" key="3">
    <source>
        <dbReference type="Proteomes" id="UP000887013"/>
    </source>
</evidence>